<dbReference type="OrthoDB" id="8613597at2"/>
<evidence type="ECO:0000256" key="1">
    <source>
        <dbReference type="SAM" id="Phobius"/>
    </source>
</evidence>
<dbReference type="AlphaFoldDB" id="A0A0U1Q211"/>
<proteinExistence type="predicted"/>
<evidence type="ECO:0000313" key="3">
    <source>
        <dbReference type="Proteomes" id="UP000050580"/>
    </source>
</evidence>
<name>A0A0U1Q211_9BURK</name>
<protein>
    <recommendedName>
        <fullName evidence="4">Pilus assembly protein</fullName>
    </recommendedName>
</protein>
<dbReference type="NCBIfam" id="NF041437">
    <property type="entry name" value="TfpZ"/>
    <property type="match status" value="1"/>
</dbReference>
<comment type="caution">
    <text evidence="2">The sequence shown here is derived from an EMBL/GenBank/DDBJ whole genome shotgun (WGS) entry which is preliminary data.</text>
</comment>
<keyword evidence="1" id="KW-0472">Membrane</keyword>
<evidence type="ECO:0000313" key="2">
    <source>
        <dbReference type="EMBL" id="KKW68797.1"/>
    </source>
</evidence>
<keyword evidence="3" id="KW-1185">Reference proteome</keyword>
<organism evidence="2 3">
    <name type="scientific">Lampropedia cohaerens</name>
    <dbReference type="NCBI Taxonomy" id="1610491"/>
    <lineage>
        <taxon>Bacteria</taxon>
        <taxon>Pseudomonadati</taxon>
        <taxon>Pseudomonadota</taxon>
        <taxon>Betaproteobacteria</taxon>
        <taxon>Burkholderiales</taxon>
        <taxon>Comamonadaceae</taxon>
        <taxon>Lampropedia</taxon>
    </lineage>
</organism>
<feature type="transmembrane region" description="Helical" evidence="1">
    <location>
        <begin position="51"/>
        <end position="72"/>
    </location>
</feature>
<dbReference type="RefSeq" id="WP_046740916.1">
    <property type="nucleotide sequence ID" value="NZ_LBNQ01000013.1"/>
</dbReference>
<evidence type="ECO:0008006" key="4">
    <source>
        <dbReference type="Google" id="ProtNLM"/>
    </source>
</evidence>
<gene>
    <name evidence="2" type="ORF">AAV94_03345</name>
</gene>
<accession>A0A0U1Q211</accession>
<feature type="transmembrane region" description="Helical" evidence="1">
    <location>
        <begin position="84"/>
        <end position="103"/>
    </location>
</feature>
<dbReference type="InterPro" id="IPR047814">
    <property type="entry name" value="TfpX/TfpZ-like"/>
</dbReference>
<reference evidence="2 3" key="1">
    <citation type="submission" date="2015-05" db="EMBL/GenBank/DDBJ databases">
        <title>Draft genome sequence of Lampropedia sp. CT6, isolated from the microbial mat of a hot water spring, located at Manikaran, India.</title>
        <authorList>
            <person name="Tripathi C."/>
            <person name="Rani P."/>
            <person name="Mahato N.K."/>
            <person name="Lal R."/>
        </authorList>
    </citation>
    <scope>NUCLEOTIDE SEQUENCE [LARGE SCALE GENOMIC DNA]</scope>
    <source>
        <strain evidence="2 3">CT6</strain>
    </source>
</reference>
<sequence length="257" mass="28859">MPLTTLDLPMRLRAMSVHFLVTLAVAAVAAALVFGLWFPPPFARMLGGLELFMLVVACDLVLGPLISLVIYNRKKPRKELVRDYAIVAAIQLAALAYGLHTVAITRPVFVVLAVDRLEVVSAGQLTDQDLQQATQPQWQSLPWRGPHFVWAQRPQTAQERNEIMFSALAGKDLQHYPRYYRPLEQGLPTLQQIAQPLDILRQRHPQAAPAIDAAITATQLAEENLRWLPVRHPRGFWTALVELESGKPVAWLDLDPY</sequence>
<keyword evidence="1" id="KW-1133">Transmembrane helix</keyword>
<feature type="transmembrane region" description="Helical" evidence="1">
    <location>
        <begin position="12"/>
        <end position="39"/>
    </location>
</feature>
<dbReference type="Proteomes" id="UP000050580">
    <property type="component" value="Unassembled WGS sequence"/>
</dbReference>
<dbReference type="EMBL" id="LBNQ01000013">
    <property type="protein sequence ID" value="KKW68797.1"/>
    <property type="molecule type" value="Genomic_DNA"/>
</dbReference>
<dbReference type="STRING" id="1610491.AAV94_03345"/>
<keyword evidence="1" id="KW-0812">Transmembrane</keyword>